<dbReference type="GeneID" id="59287622"/>
<organism evidence="2 3">
    <name type="scientific">Letharia columbiana</name>
    <dbReference type="NCBI Taxonomy" id="112416"/>
    <lineage>
        <taxon>Eukaryota</taxon>
        <taxon>Fungi</taxon>
        <taxon>Dikarya</taxon>
        <taxon>Ascomycota</taxon>
        <taxon>Pezizomycotina</taxon>
        <taxon>Lecanoromycetes</taxon>
        <taxon>OSLEUM clade</taxon>
        <taxon>Lecanoromycetidae</taxon>
        <taxon>Lecanorales</taxon>
        <taxon>Lecanorineae</taxon>
        <taxon>Parmeliaceae</taxon>
        <taxon>Letharia</taxon>
    </lineage>
</organism>
<name>A0A8H6FVW9_9LECA</name>
<feature type="compositionally biased region" description="Low complexity" evidence="1">
    <location>
        <begin position="399"/>
        <end position="408"/>
    </location>
</feature>
<accession>A0A8H6FVW9</accession>
<sequence length="860" mass="96406">MAGDASSRLRASRERSASSTFRPRQRQRTSLSRFEQIICSHPPVFESLLLQLPTSSILDLYHTSNYLRLFLQGYPTAWNHLSFRSFSPGRLASRQASPASDSSGESSAVQSKPYALDQLLMAIVLPFGTRLISLDLDHTAVAGDTLTSIVLHSRRETLQHLSVRGCKQVSLKYNIMPFLTLFSLQKSASEFQNSGPVPGLALRSLYVFRCRHHRHRPYTPASLIRKDSDSVHTHDLIKICYDLGIWTDTAWCPTPGGRCLKRKDYSVGRGTPDARTEVWVVYDRLWRSENRLGPAVYSEEARPRSTRGQLWEDTESGYNGEPLGCEPQQGHGEGKTQTTHLRQSHRKFIENIICQDCKAQIPERCEHCSIRMHCMGCRKTLCENCAFSRHLPPAKSPRSTTSESGTGDDTAKEPYWWAPGQMRNPNLMMQEVVPSNSAENSNTPNSTVTPALKMQWCCLKPMFSNGGSITFVGPGMTGSAINHVHTAPLPPGQGYEDAELSRLRQSHKTSGSVIDCPVLPGCSPRLKHYQMIHWLLYGMGSEDQNPCPRSLCHDCWQTPGWRAACQTCKEPFCFAHDLRGLSMRICGYKDLSTEKSFLEANSNFRKVLEASESSTVALNTAREKTKCTIREYLNVLSKLPELSRSFKDKYAHLLDSSQRAASDTLVLRPEVLLSEAAGELKETSYEGELLKMLGLIMSTPMSNTDDESTEPQLNNSWLGCGSFLCPKYRSIGDHRPRCTAAAQQCTLCEVHVCPDCLAQYSRCDCAYCKDHYSCPNCVTTLGSLCKKAEEEEEARRKIRIREERHAQWKHQLKEANDMAELARDFLARDILQSMPTVSQSATVTMHEEALARQNIGEAGG</sequence>
<dbReference type="RefSeq" id="XP_037165133.1">
    <property type="nucleotide sequence ID" value="XM_037307873.1"/>
</dbReference>
<dbReference type="Proteomes" id="UP000578531">
    <property type="component" value="Unassembled WGS sequence"/>
</dbReference>
<dbReference type="OrthoDB" id="3903581at2759"/>
<dbReference type="EMBL" id="JACCJC010000022">
    <property type="protein sequence ID" value="KAF6235766.1"/>
    <property type="molecule type" value="Genomic_DNA"/>
</dbReference>
<feature type="region of interest" description="Disordered" evidence="1">
    <location>
        <begin position="392"/>
        <end position="414"/>
    </location>
</feature>
<evidence type="ECO:0000256" key="1">
    <source>
        <dbReference type="SAM" id="MobiDB-lite"/>
    </source>
</evidence>
<protein>
    <submittedName>
        <fullName evidence="2">Uncharacterized protein</fullName>
    </submittedName>
</protein>
<evidence type="ECO:0000313" key="3">
    <source>
        <dbReference type="Proteomes" id="UP000578531"/>
    </source>
</evidence>
<keyword evidence="3" id="KW-1185">Reference proteome</keyword>
<dbReference type="AlphaFoldDB" id="A0A8H6FVW9"/>
<evidence type="ECO:0000313" key="2">
    <source>
        <dbReference type="EMBL" id="KAF6235766.1"/>
    </source>
</evidence>
<proteinExistence type="predicted"/>
<feature type="region of interest" description="Disordered" evidence="1">
    <location>
        <begin position="1"/>
        <end position="28"/>
    </location>
</feature>
<comment type="caution">
    <text evidence="2">The sequence shown here is derived from an EMBL/GenBank/DDBJ whole genome shotgun (WGS) entry which is preliminary data.</text>
</comment>
<gene>
    <name evidence="2" type="ORF">HO173_005961</name>
</gene>
<reference evidence="2 3" key="1">
    <citation type="journal article" date="2020" name="Genomics">
        <title>Complete, high-quality genomes from long-read metagenomic sequencing of two wolf lichen thalli reveals enigmatic genome architecture.</title>
        <authorList>
            <person name="McKenzie S.K."/>
            <person name="Walston R.F."/>
            <person name="Allen J.L."/>
        </authorList>
    </citation>
    <scope>NUCLEOTIDE SEQUENCE [LARGE SCALE GENOMIC DNA]</scope>
    <source>
        <strain evidence="2">WasteWater2</strain>
    </source>
</reference>